<dbReference type="PANTHER" id="PTHR30425">
    <property type="entry name" value="PHOSPHATE TRANSPORT SYSTEM PERMEASE PROTEIN PST"/>
    <property type="match status" value="1"/>
</dbReference>
<comment type="similarity">
    <text evidence="8">Belongs to the binding-protein-dependent transport system permease family. CysTW subfamily.</text>
</comment>
<evidence type="ECO:0000256" key="4">
    <source>
        <dbReference type="ARBA" id="ARBA00022692"/>
    </source>
</evidence>
<keyword evidence="3 8" id="KW-1003">Cell membrane</keyword>
<comment type="function">
    <text evidence="8">Part of the binding-protein-dependent transport system for phosphate; probably responsible for the translocation of the substrate across the membrane.</text>
</comment>
<evidence type="ECO:0000256" key="8">
    <source>
        <dbReference type="RuleBase" id="RU363054"/>
    </source>
</evidence>
<keyword evidence="2 7" id="KW-0813">Transport</keyword>
<feature type="transmembrane region" description="Helical" evidence="7">
    <location>
        <begin position="221"/>
        <end position="242"/>
    </location>
</feature>
<feature type="transmembrane region" description="Helical" evidence="7">
    <location>
        <begin position="291"/>
        <end position="313"/>
    </location>
</feature>
<dbReference type="Proteomes" id="UP000723714">
    <property type="component" value="Unassembled WGS sequence"/>
</dbReference>
<evidence type="ECO:0000313" key="10">
    <source>
        <dbReference type="EMBL" id="MBU3878419.1"/>
    </source>
</evidence>
<comment type="subcellular location">
    <subcellularLocation>
        <location evidence="1 7">Cell membrane</location>
        <topology evidence="1 7">Multi-pass membrane protein</topology>
    </subcellularLocation>
</comment>
<evidence type="ECO:0000313" key="11">
    <source>
        <dbReference type="Proteomes" id="UP000723714"/>
    </source>
</evidence>
<feature type="transmembrane region" description="Helical" evidence="7">
    <location>
        <begin position="37"/>
        <end position="64"/>
    </location>
</feature>
<dbReference type="PROSITE" id="PS50928">
    <property type="entry name" value="ABC_TM1"/>
    <property type="match status" value="1"/>
</dbReference>
<comment type="caution">
    <text evidence="10">The sequence shown here is derived from an EMBL/GenBank/DDBJ whole genome shotgun (WGS) entry which is preliminary data.</text>
</comment>
<protein>
    <recommendedName>
        <fullName evidence="8">Phosphate transport system permease protein</fullName>
    </recommendedName>
</protein>
<feature type="domain" description="ABC transmembrane type-1" evidence="9">
    <location>
        <begin position="91"/>
        <end position="310"/>
    </location>
</feature>
<keyword evidence="6 7" id="KW-0472">Membrane</keyword>
<keyword evidence="5 7" id="KW-1133">Transmembrane helix</keyword>
<dbReference type="CDD" id="cd06261">
    <property type="entry name" value="TM_PBP2"/>
    <property type="match status" value="1"/>
</dbReference>
<proteinExistence type="inferred from homology"/>
<dbReference type="NCBIfam" id="TIGR02138">
    <property type="entry name" value="phosphate_pstC"/>
    <property type="match status" value="1"/>
</dbReference>
<name>A0ABS6D9W6_9FIRM</name>
<dbReference type="EMBL" id="JABACJ020000034">
    <property type="protein sequence ID" value="MBU3878419.1"/>
    <property type="molecule type" value="Genomic_DNA"/>
</dbReference>
<dbReference type="InterPro" id="IPR051124">
    <property type="entry name" value="Phosphate_Transport_Permease"/>
</dbReference>
<evidence type="ECO:0000256" key="1">
    <source>
        <dbReference type="ARBA" id="ARBA00004651"/>
    </source>
</evidence>
<reference evidence="10 11" key="1">
    <citation type="submission" date="2021-06" db="EMBL/GenBank/DDBJ databases">
        <title>Faecalicatena sp. nov. isolated from porcine feces.</title>
        <authorList>
            <person name="Oh B.S."/>
            <person name="Lee J.H."/>
        </authorList>
    </citation>
    <scope>NUCLEOTIDE SEQUENCE [LARGE SCALE GENOMIC DNA]</scope>
    <source>
        <strain evidence="10 11">AGMB00832</strain>
    </source>
</reference>
<dbReference type="InterPro" id="IPR011864">
    <property type="entry name" value="Phosphate_PstC"/>
</dbReference>
<feature type="transmembrane region" description="Helical" evidence="7">
    <location>
        <begin position="84"/>
        <end position="114"/>
    </location>
</feature>
<organism evidence="10 11">
    <name type="scientific">Faecalicatena faecalis</name>
    <dbReference type="NCBI Taxonomy" id="2726362"/>
    <lineage>
        <taxon>Bacteria</taxon>
        <taxon>Bacillati</taxon>
        <taxon>Bacillota</taxon>
        <taxon>Clostridia</taxon>
        <taxon>Lachnospirales</taxon>
        <taxon>Lachnospiraceae</taxon>
        <taxon>Faecalicatena</taxon>
    </lineage>
</organism>
<dbReference type="Pfam" id="PF00528">
    <property type="entry name" value="BPD_transp_1"/>
    <property type="match status" value="1"/>
</dbReference>
<evidence type="ECO:0000256" key="5">
    <source>
        <dbReference type="ARBA" id="ARBA00022989"/>
    </source>
</evidence>
<accession>A0ABS6D9W6</accession>
<evidence type="ECO:0000259" key="9">
    <source>
        <dbReference type="PROSITE" id="PS50928"/>
    </source>
</evidence>
<keyword evidence="4 7" id="KW-0812">Transmembrane</keyword>
<evidence type="ECO:0000256" key="2">
    <source>
        <dbReference type="ARBA" id="ARBA00022448"/>
    </source>
</evidence>
<keyword evidence="11" id="KW-1185">Reference proteome</keyword>
<dbReference type="PANTHER" id="PTHR30425:SF1">
    <property type="entry name" value="PHOSPHATE TRANSPORT SYSTEM PERMEASE PROTEIN PSTC"/>
    <property type="match status" value="1"/>
</dbReference>
<dbReference type="InterPro" id="IPR000515">
    <property type="entry name" value="MetI-like"/>
</dbReference>
<evidence type="ECO:0000256" key="7">
    <source>
        <dbReference type="RuleBase" id="RU363032"/>
    </source>
</evidence>
<feature type="transmembrane region" description="Helical" evidence="7">
    <location>
        <begin position="134"/>
        <end position="156"/>
    </location>
</feature>
<evidence type="ECO:0000256" key="3">
    <source>
        <dbReference type="ARBA" id="ARBA00022475"/>
    </source>
</evidence>
<sequence>MKTKAYDFSSPAKQVSKVETLQKRHVKGWSEKIMQGVFFIAACASVLAVALICIFLFANGIPAMKEIGFVKFLSGEMWRPNNDIYGILPMIVGSIYVTAGAIIVGVPVGILTSVFMAMYCPKKIYRPLKGATELLAGIPSVVYGFFGLVVLVPWIRELGRALKAMGWVRSSGNGNSILTASLLLGMMILPTIIGVTESAIRSVPSSYYEGALALGATRERSIFRVIIPAAKSGVIAGIVLGIGRAIGETMAVIMVAGNQARMPAGLLKGVRTLTANIVIEMGYAAELHREALIATGVVLFVFILVINFCVALLNGRTNRE</sequence>
<evidence type="ECO:0000256" key="6">
    <source>
        <dbReference type="ARBA" id="ARBA00023136"/>
    </source>
</evidence>
<gene>
    <name evidence="10" type="primary">pstC</name>
    <name evidence="10" type="ORF">HGO97_021685</name>
</gene>
<keyword evidence="8" id="KW-0592">Phosphate transport</keyword>
<feature type="transmembrane region" description="Helical" evidence="7">
    <location>
        <begin position="176"/>
        <end position="200"/>
    </location>
</feature>